<dbReference type="GO" id="GO:0051603">
    <property type="term" value="P:proteolysis involved in protein catabolic process"/>
    <property type="evidence" value="ECO:0007669"/>
    <property type="project" value="TreeGrafter"/>
</dbReference>
<evidence type="ECO:0000313" key="10">
    <source>
        <dbReference type="Proteomes" id="UP000243859"/>
    </source>
</evidence>
<dbReference type="EMBL" id="QAAA01000002">
    <property type="protein sequence ID" value="PTN03678.1"/>
    <property type="molecule type" value="Genomic_DNA"/>
</dbReference>
<proteinExistence type="predicted"/>
<dbReference type="AlphaFoldDB" id="A0A2T5BVR7"/>
<dbReference type="Pfam" id="PF01435">
    <property type="entry name" value="Peptidase_M48"/>
    <property type="match status" value="1"/>
</dbReference>
<feature type="repeat" description="TPR" evidence="7">
    <location>
        <begin position="303"/>
        <end position="336"/>
    </location>
</feature>
<keyword evidence="5" id="KW-0862">Zinc</keyword>
<evidence type="ECO:0000313" key="9">
    <source>
        <dbReference type="EMBL" id="PTN03678.1"/>
    </source>
</evidence>
<protein>
    <submittedName>
        <fullName evidence="9">Putative Zn-dependent protease</fullName>
    </submittedName>
</protein>
<dbReference type="PANTHER" id="PTHR22726">
    <property type="entry name" value="METALLOENDOPEPTIDASE OMA1"/>
    <property type="match status" value="1"/>
</dbReference>
<keyword evidence="2 9" id="KW-0645">Protease</keyword>
<keyword evidence="10" id="KW-1185">Reference proteome</keyword>
<keyword evidence="6" id="KW-0482">Metalloprotease</keyword>
<feature type="domain" description="Peptidase M48" evidence="8">
    <location>
        <begin position="39"/>
        <end position="224"/>
    </location>
</feature>
<dbReference type="InterPro" id="IPR051156">
    <property type="entry name" value="Mito/Outer_Membr_Metalloprot"/>
</dbReference>
<evidence type="ECO:0000256" key="7">
    <source>
        <dbReference type="PROSITE-ProRule" id="PRU00339"/>
    </source>
</evidence>
<evidence type="ECO:0000256" key="3">
    <source>
        <dbReference type="ARBA" id="ARBA00022723"/>
    </source>
</evidence>
<organism evidence="9 10">
    <name type="scientific">Rhodovulum imhoffii</name>
    <dbReference type="NCBI Taxonomy" id="365340"/>
    <lineage>
        <taxon>Bacteria</taxon>
        <taxon>Pseudomonadati</taxon>
        <taxon>Pseudomonadota</taxon>
        <taxon>Alphaproteobacteria</taxon>
        <taxon>Rhodobacterales</taxon>
        <taxon>Paracoccaceae</taxon>
        <taxon>Rhodovulum</taxon>
    </lineage>
</organism>
<evidence type="ECO:0000259" key="8">
    <source>
        <dbReference type="Pfam" id="PF01435"/>
    </source>
</evidence>
<dbReference type="OrthoDB" id="9814887at2"/>
<comment type="caution">
    <text evidence="9">The sequence shown here is derived from an EMBL/GenBank/DDBJ whole genome shotgun (WGS) entry which is preliminary data.</text>
</comment>
<keyword evidence="4" id="KW-0378">Hydrolase</keyword>
<dbReference type="CDD" id="cd07324">
    <property type="entry name" value="M48C_Oma1-like"/>
    <property type="match status" value="1"/>
</dbReference>
<dbReference type="Proteomes" id="UP000243859">
    <property type="component" value="Unassembled WGS sequence"/>
</dbReference>
<dbReference type="RefSeq" id="WP_107890949.1">
    <property type="nucleotide sequence ID" value="NZ_NHSI01000031.1"/>
</dbReference>
<dbReference type="SUPFAM" id="SSF48452">
    <property type="entry name" value="TPR-like"/>
    <property type="match status" value="1"/>
</dbReference>
<dbReference type="Gene3D" id="1.25.40.10">
    <property type="entry name" value="Tetratricopeptide repeat domain"/>
    <property type="match status" value="1"/>
</dbReference>
<accession>A0A2T5BVR7</accession>
<dbReference type="InterPro" id="IPR001915">
    <property type="entry name" value="Peptidase_M48"/>
</dbReference>
<evidence type="ECO:0000256" key="2">
    <source>
        <dbReference type="ARBA" id="ARBA00022670"/>
    </source>
</evidence>
<dbReference type="InterPro" id="IPR019734">
    <property type="entry name" value="TPR_rpt"/>
</dbReference>
<reference evidence="9 10" key="1">
    <citation type="submission" date="2018-04" db="EMBL/GenBank/DDBJ databases">
        <title>Genomic Encyclopedia of Archaeal and Bacterial Type Strains, Phase II (KMG-II): from individual species to whole genera.</title>
        <authorList>
            <person name="Goeker M."/>
        </authorList>
    </citation>
    <scope>NUCLEOTIDE SEQUENCE [LARGE SCALE GENOMIC DNA]</scope>
    <source>
        <strain evidence="9 10">DSM 18064</strain>
    </source>
</reference>
<dbReference type="GO" id="GO:0016020">
    <property type="term" value="C:membrane"/>
    <property type="evidence" value="ECO:0007669"/>
    <property type="project" value="TreeGrafter"/>
</dbReference>
<evidence type="ECO:0000256" key="5">
    <source>
        <dbReference type="ARBA" id="ARBA00022833"/>
    </source>
</evidence>
<evidence type="ECO:0000256" key="4">
    <source>
        <dbReference type="ARBA" id="ARBA00022801"/>
    </source>
</evidence>
<evidence type="ECO:0000256" key="6">
    <source>
        <dbReference type="ARBA" id="ARBA00023049"/>
    </source>
</evidence>
<dbReference type="Gene3D" id="3.30.2010.10">
    <property type="entry name" value="Metalloproteases ('zincins'), catalytic domain"/>
    <property type="match status" value="1"/>
</dbReference>
<dbReference type="PANTHER" id="PTHR22726:SF1">
    <property type="entry name" value="METALLOENDOPEPTIDASE OMA1, MITOCHONDRIAL"/>
    <property type="match status" value="1"/>
</dbReference>
<dbReference type="GO" id="GO:0046872">
    <property type="term" value="F:metal ion binding"/>
    <property type="evidence" value="ECO:0007669"/>
    <property type="project" value="UniProtKB-KW"/>
</dbReference>
<dbReference type="InterPro" id="IPR011990">
    <property type="entry name" value="TPR-like_helical_dom_sf"/>
</dbReference>
<dbReference type="GO" id="GO:0004222">
    <property type="term" value="F:metalloendopeptidase activity"/>
    <property type="evidence" value="ECO:0007669"/>
    <property type="project" value="InterPro"/>
</dbReference>
<dbReference type="SMART" id="SM00028">
    <property type="entry name" value="TPR"/>
    <property type="match status" value="2"/>
</dbReference>
<sequence>MPRWVHIPRTGLLAALLLALWLPSARGQSLIRDAEIEYALHELARPVISAAGLNPATLRVMILNDSSMNAFVADHRTVFLHSGLLLRLETPAQVQAVIAHELAHIANGHITRRMANLRGARSIGAIGLVLAAAAASVDARAGVGVAIGTASTAQRLFFAHTRAEEAAADQSGVRFMADAGVDPNAMIEVLELFRGQEALSVSRRDPYALTHPLSSERLRALKGYAAGYSGGSESASSRYWHARARGKLEAFLRNPSYTLRKIGRSDTSDVALMRRAIAYHRQPDTAKAMKAIDQLAANRPKDPFVHELRGQILLESRQFSAAVNAYERAVSLAPKHPLILSGYGRALLALNTAGADRKALAVLERAHARDPYDPRMLRDLAQVHARLGQNGLASVATAERYALGGRLTDAAVHAKRAEGLLARGSPGWLRAQDILGAAAQAKR</sequence>
<keyword evidence="7" id="KW-0802">TPR repeat</keyword>
<comment type="cofactor">
    <cofactor evidence="1">
        <name>Zn(2+)</name>
        <dbReference type="ChEBI" id="CHEBI:29105"/>
    </cofactor>
</comment>
<evidence type="ECO:0000256" key="1">
    <source>
        <dbReference type="ARBA" id="ARBA00001947"/>
    </source>
</evidence>
<name>A0A2T5BVR7_9RHOB</name>
<dbReference type="PROSITE" id="PS50005">
    <property type="entry name" value="TPR"/>
    <property type="match status" value="1"/>
</dbReference>
<keyword evidence="3" id="KW-0479">Metal-binding</keyword>
<gene>
    <name evidence="9" type="ORF">C8N32_102205</name>
</gene>